<evidence type="ECO:0000256" key="1">
    <source>
        <dbReference type="SAM" id="Coils"/>
    </source>
</evidence>
<gene>
    <name evidence="2" type="ORF">U5817_17295</name>
</gene>
<evidence type="ECO:0000313" key="3">
    <source>
        <dbReference type="Proteomes" id="UP001626593"/>
    </source>
</evidence>
<protein>
    <submittedName>
        <fullName evidence="2">Uncharacterized protein</fullName>
    </submittedName>
</protein>
<keyword evidence="1" id="KW-0175">Coiled coil</keyword>
<reference evidence="2 3" key="1">
    <citation type="submission" date="2023-12" db="EMBL/GenBank/DDBJ databases">
        <title>A. evansii MAY27, complete genome.</title>
        <authorList>
            <person name="Wang Y."/>
        </authorList>
    </citation>
    <scope>NUCLEOTIDE SEQUENCE [LARGE SCALE GENOMIC DNA]</scope>
    <source>
        <strain evidence="2 3">MAY27</strain>
    </source>
</reference>
<dbReference type="EMBL" id="CP141259">
    <property type="protein sequence ID" value="WRL44957.1"/>
    <property type="molecule type" value="Genomic_DNA"/>
</dbReference>
<feature type="coiled-coil region" evidence="1">
    <location>
        <begin position="79"/>
        <end position="106"/>
    </location>
</feature>
<proteinExistence type="predicted"/>
<name>A0ABZ1AGG0_AROEV</name>
<accession>A0ABZ1AGG0</accession>
<dbReference type="Proteomes" id="UP001626593">
    <property type="component" value="Chromosome"/>
</dbReference>
<dbReference type="RefSeq" id="WP_407278220.1">
    <property type="nucleotide sequence ID" value="NZ_CP141259.1"/>
</dbReference>
<evidence type="ECO:0000313" key="2">
    <source>
        <dbReference type="EMBL" id="WRL44957.1"/>
    </source>
</evidence>
<sequence>MSFLQRIANGLGTLLGVLVEATVTVIQGIKQGFEDYQRRTGLSSSDVRTQAQRDRERLRVVNEEIIYLRNRHRSSGGLSERERRRWHDLKEERDALNQELGRAKEVQAAEKIIDNESVIEKVEIDLNTTHVLQYNAFADSLNKRCRVCGRPMKLQWRRDLAIAGPRDFFWGCTGWYLPGTNDGHACKFQEKLARNDFGLMTDISEPEFELSAEEFGIIVDDPGTSSIIAERVSDLQSDLKKKKHGVELVTCPVHGENMVLRNKSGASGLLDSYFLACPHWRPHDDNSCPFMEKLKSGAQLAALLKSQTGRGVL</sequence>
<organism evidence="2 3">
    <name type="scientific">Aromatoleum evansii</name>
    <name type="common">Azoarcus evansii</name>
    <dbReference type="NCBI Taxonomy" id="59406"/>
    <lineage>
        <taxon>Bacteria</taxon>
        <taxon>Pseudomonadati</taxon>
        <taxon>Pseudomonadota</taxon>
        <taxon>Betaproteobacteria</taxon>
        <taxon>Rhodocyclales</taxon>
        <taxon>Rhodocyclaceae</taxon>
        <taxon>Aromatoleum</taxon>
    </lineage>
</organism>
<keyword evidence="3" id="KW-1185">Reference proteome</keyword>